<organism evidence="4">
    <name type="scientific">Strongyloides stercoralis</name>
    <name type="common">Threadworm</name>
    <dbReference type="NCBI Taxonomy" id="6248"/>
    <lineage>
        <taxon>Eukaryota</taxon>
        <taxon>Metazoa</taxon>
        <taxon>Ecdysozoa</taxon>
        <taxon>Nematoda</taxon>
        <taxon>Chromadorea</taxon>
        <taxon>Rhabditida</taxon>
        <taxon>Tylenchina</taxon>
        <taxon>Panagrolaimomorpha</taxon>
        <taxon>Strongyloidoidea</taxon>
        <taxon>Strongyloididae</taxon>
        <taxon>Strongyloides</taxon>
    </lineage>
</organism>
<dbReference type="GO" id="GO:0003676">
    <property type="term" value="F:nucleic acid binding"/>
    <property type="evidence" value="ECO:0007669"/>
    <property type="project" value="InterPro"/>
</dbReference>
<protein>
    <recommendedName>
        <fullName evidence="2">choline-phosphate cytidylyltransferase</fullName>
        <ecNumber evidence="2">2.7.7.15</ecNumber>
    </recommendedName>
</protein>
<dbReference type="InterPro" id="IPR045049">
    <property type="entry name" value="Pcy1-like"/>
</dbReference>
<dbReference type="GO" id="GO:0031210">
    <property type="term" value="F:phosphatidylcholine binding"/>
    <property type="evidence" value="ECO:0007669"/>
    <property type="project" value="TreeGrafter"/>
</dbReference>
<dbReference type="UniPathway" id="UPA00753">
    <property type="reaction ID" value="UER00739"/>
</dbReference>
<comment type="pathway">
    <text evidence="1">Phospholipid metabolism; phosphatidylcholine biosynthesis; phosphatidylcholine from phosphocholine: step 1/2.</text>
</comment>
<dbReference type="EC" id="2.7.7.15" evidence="2"/>
<evidence type="ECO:0000313" key="4">
    <source>
        <dbReference type="WBParaSite" id="SSTP_0000650200.1"/>
    </source>
</evidence>
<evidence type="ECO:0000259" key="3">
    <source>
        <dbReference type="Pfam" id="PF01467"/>
    </source>
</evidence>
<dbReference type="STRING" id="6248.A0A0K0EAH7"/>
<dbReference type="Pfam" id="PF01467">
    <property type="entry name" value="CTP_transf_like"/>
    <property type="match status" value="1"/>
</dbReference>
<dbReference type="PANTHER" id="PTHR10739">
    <property type="entry name" value="CYTIDYLYLTRANSFERASE"/>
    <property type="match status" value="1"/>
</dbReference>
<name>A0A0K0EAH7_STRER</name>
<evidence type="ECO:0000256" key="1">
    <source>
        <dbReference type="ARBA" id="ARBA00025706"/>
    </source>
</evidence>
<dbReference type="InterPro" id="IPR012337">
    <property type="entry name" value="RNaseH-like_sf"/>
</dbReference>
<dbReference type="AlphaFoldDB" id="A0A0K0EAH7"/>
<reference evidence="4" key="1">
    <citation type="submission" date="2015-08" db="UniProtKB">
        <authorList>
            <consortium name="WormBaseParasite"/>
        </authorList>
    </citation>
    <scope>IDENTIFICATION</scope>
</reference>
<dbReference type="SUPFAM" id="SSF53098">
    <property type="entry name" value="Ribonuclease H-like"/>
    <property type="match status" value="1"/>
</dbReference>
<proteinExistence type="predicted"/>
<dbReference type="Gene3D" id="3.30.420.10">
    <property type="entry name" value="Ribonuclease H-like superfamily/Ribonuclease H"/>
    <property type="match status" value="1"/>
</dbReference>
<dbReference type="InterPro" id="IPR014729">
    <property type="entry name" value="Rossmann-like_a/b/a_fold"/>
</dbReference>
<feature type="domain" description="Cytidyltransferase-like" evidence="3">
    <location>
        <begin position="262"/>
        <end position="391"/>
    </location>
</feature>
<accession>A0A0K0EAH7</accession>
<dbReference type="InterPro" id="IPR004821">
    <property type="entry name" value="Cyt_trans-like"/>
</dbReference>
<dbReference type="Gene3D" id="3.40.50.620">
    <property type="entry name" value="HUPs"/>
    <property type="match status" value="1"/>
</dbReference>
<sequence length="408" mass="47232">MVKEDQWKDRKVQQMESSSWGEVNTNCLLTIGQPWDKDQQYLWHRMSIIEDMSTLDPLSGGEEVEKFDKTLVAEVVENLKENRVICAVDGSNAPVGFSVVVAVKLGKKFCWLVGYASGKKFCHLEKDLTHMDIETEALLLALTLVKGADIQILCDSKSAVSSVKAWSRNTTFTKLRQKKLRNLARKIPEEDFNKIKWLPRNCIAIMEKADLYSHGVETQFQKNYEFFFTVEMIDSKFVPQKIFIKNNGRIDIGNNKKEIKVYADGVFDLFHIGHVKLFEQIKIMIPNCILIVGIVTDEDSYQNKGSYPIMNYNERCEVVRSCKYVDEIIINPPFYPTIEFLNYHKIDIVAHDDIPYPVIGMEDCYKPFKDTNRFLPTQREKFVSSTDIVKRILNNYDSLVKLDKYQNL</sequence>
<dbReference type="NCBIfam" id="TIGR00125">
    <property type="entry name" value="cyt_tran_rel"/>
    <property type="match status" value="1"/>
</dbReference>
<dbReference type="InterPro" id="IPR036397">
    <property type="entry name" value="RNaseH_sf"/>
</dbReference>
<dbReference type="WBParaSite" id="SSTP_0000650200.1">
    <property type="protein sequence ID" value="SSTP_0000650200.1"/>
    <property type="gene ID" value="SSTP_0000650200"/>
</dbReference>
<evidence type="ECO:0000256" key="2">
    <source>
        <dbReference type="ARBA" id="ARBA00026101"/>
    </source>
</evidence>
<dbReference type="GO" id="GO:0004105">
    <property type="term" value="F:choline-phosphate cytidylyltransferase activity"/>
    <property type="evidence" value="ECO:0007669"/>
    <property type="project" value="UniProtKB-EC"/>
</dbReference>
<dbReference type="SUPFAM" id="SSF52374">
    <property type="entry name" value="Nucleotidylyl transferase"/>
    <property type="match status" value="1"/>
</dbReference>
<dbReference type="PANTHER" id="PTHR10739:SF13">
    <property type="entry name" value="CHOLINE-PHOSPHATE CYTIDYLYLTRANSFERASE"/>
    <property type="match status" value="1"/>
</dbReference>